<dbReference type="OrthoDB" id="9810154at2"/>
<reference evidence="2 3" key="1">
    <citation type="submission" date="2013-03" db="EMBL/GenBank/DDBJ databases">
        <authorList>
            <person name="Fiebig A."/>
            <person name="Goeker M."/>
            <person name="Klenk H.-P.P."/>
        </authorList>
    </citation>
    <scope>NUCLEOTIDE SEQUENCE [LARGE SCALE GENOMIC DNA]</scope>
    <source>
        <strain evidence="3">DSM 19469</strain>
    </source>
</reference>
<dbReference type="AlphaFoldDB" id="W8S1F6"/>
<dbReference type="InterPro" id="IPR029033">
    <property type="entry name" value="His_PPase_superfam"/>
</dbReference>
<evidence type="ECO:0000313" key="2">
    <source>
        <dbReference type="EMBL" id="AHM03982.1"/>
    </source>
</evidence>
<dbReference type="InterPro" id="IPR013078">
    <property type="entry name" value="His_Pase_superF_clade-1"/>
</dbReference>
<proteinExistence type="predicted"/>
<protein>
    <submittedName>
        <fullName evidence="2">Putative phosphohistidine phosphatase, SixA</fullName>
    </submittedName>
</protein>
<dbReference type="SMART" id="SM00855">
    <property type="entry name" value="PGAM"/>
    <property type="match status" value="1"/>
</dbReference>
<keyword evidence="3" id="KW-1185">Reference proteome</keyword>
<dbReference type="STRING" id="1294273.roselon_01600"/>
<dbReference type="Pfam" id="PF00300">
    <property type="entry name" value="His_Phos_1"/>
    <property type="match status" value="1"/>
</dbReference>
<name>W8S1F6_9RHOB</name>
<dbReference type="HOGENOM" id="CLU_084603_2_1_5"/>
<organism evidence="2 3">
    <name type="scientific">Roseicyclus elongatus DSM 19469</name>
    <dbReference type="NCBI Taxonomy" id="1294273"/>
    <lineage>
        <taxon>Bacteria</taxon>
        <taxon>Pseudomonadati</taxon>
        <taxon>Pseudomonadota</taxon>
        <taxon>Alphaproteobacteria</taxon>
        <taxon>Rhodobacterales</taxon>
        <taxon>Roseobacteraceae</taxon>
        <taxon>Roseicyclus</taxon>
    </lineage>
</organism>
<dbReference type="Gene3D" id="3.40.50.1240">
    <property type="entry name" value="Phosphoglycerate mutase-like"/>
    <property type="match status" value="1"/>
</dbReference>
<dbReference type="EMBL" id="CP004372">
    <property type="protein sequence ID" value="AHM03982.1"/>
    <property type="molecule type" value="Genomic_DNA"/>
</dbReference>
<accession>W8S1F6</accession>
<dbReference type="PATRIC" id="fig|1294273.3.peg.1575"/>
<evidence type="ECO:0000256" key="1">
    <source>
        <dbReference type="PIRSR" id="PIRSR613078-2"/>
    </source>
</evidence>
<sequence>MSRTLILIRHAKSDWGDAGLADHERPLNDRGRRSAPRIGHWLAEGGYHPDMAMVSSARRTQDTWDRIARELTDAPAPILSHGLYNAAPADLLTAIRSVEGVGTLAIVAHNPGIGSLAWSLCDSPPQHPKFGLYPTGATLVLRFRGKDWRDTAPGRGEVVAFVTPRDLPGRG</sequence>
<dbReference type="Proteomes" id="UP000019593">
    <property type="component" value="Chromosome"/>
</dbReference>
<dbReference type="eggNOG" id="COG2062">
    <property type="taxonomic scope" value="Bacteria"/>
</dbReference>
<evidence type="ECO:0000313" key="3">
    <source>
        <dbReference type="Proteomes" id="UP000019593"/>
    </source>
</evidence>
<dbReference type="PANTHER" id="PTHR47623">
    <property type="entry name" value="OS09G0287300 PROTEIN"/>
    <property type="match status" value="1"/>
</dbReference>
<dbReference type="RefSeq" id="WP_025311806.1">
    <property type="nucleotide sequence ID" value="NZ_CP004372.1"/>
</dbReference>
<dbReference type="CDD" id="cd07067">
    <property type="entry name" value="HP_PGM_like"/>
    <property type="match status" value="1"/>
</dbReference>
<gene>
    <name evidence="2" type="ORF">roselon_01600</name>
</gene>
<dbReference type="KEGG" id="red:roselon_01600"/>
<dbReference type="SUPFAM" id="SSF53254">
    <property type="entry name" value="Phosphoglycerate mutase-like"/>
    <property type="match status" value="1"/>
</dbReference>
<dbReference type="PANTHER" id="PTHR47623:SF1">
    <property type="entry name" value="OS09G0287300 PROTEIN"/>
    <property type="match status" value="1"/>
</dbReference>
<feature type="binding site" evidence="1">
    <location>
        <position position="59"/>
    </location>
    <ligand>
        <name>substrate</name>
    </ligand>
</feature>